<dbReference type="Proteomes" id="UP000764110">
    <property type="component" value="Unassembled WGS sequence"/>
</dbReference>
<dbReference type="GO" id="GO:0006508">
    <property type="term" value="P:proteolysis"/>
    <property type="evidence" value="ECO:0007669"/>
    <property type="project" value="InterPro"/>
</dbReference>
<feature type="compositionally biased region" description="Acidic residues" evidence="1">
    <location>
        <begin position="91"/>
        <end position="111"/>
    </location>
</feature>
<gene>
    <name evidence="3" type="ORF">MHUMG1_08976</name>
</gene>
<feature type="compositionally biased region" description="Basic and acidic residues" evidence="1">
    <location>
        <begin position="23"/>
        <end position="38"/>
    </location>
</feature>
<dbReference type="EMBL" id="JACEFI010000022">
    <property type="protein sequence ID" value="KAH0593254.1"/>
    <property type="molecule type" value="Genomic_DNA"/>
</dbReference>
<proteinExistence type="predicted"/>
<comment type="caution">
    <text evidence="3">The sequence shown here is derived from an EMBL/GenBank/DDBJ whole genome shotgun (WGS) entry which is preliminary data.</text>
</comment>
<dbReference type="InterPro" id="IPR036852">
    <property type="entry name" value="Peptidase_S8/S53_dom_sf"/>
</dbReference>
<dbReference type="Gene3D" id="3.40.50.200">
    <property type="entry name" value="Peptidase S8/S53 domain"/>
    <property type="match status" value="1"/>
</dbReference>
<feature type="compositionally biased region" description="Polar residues" evidence="1">
    <location>
        <begin position="1"/>
        <end position="20"/>
    </location>
</feature>
<protein>
    <recommendedName>
        <fullName evidence="2">Peptidase S8/S53 domain-containing protein</fullName>
    </recommendedName>
</protein>
<evidence type="ECO:0000259" key="2">
    <source>
        <dbReference type="Pfam" id="PF00082"/>
    </source>
</evidence>
<feature type="domain" description="Peptidase S8/S53" evidence="2">
    <location>
        <begin position="318"/>
        <end position="495"/>
    </location>
</feature>
<evidence type="ECO:0000313" key="4">
    <source>
        <dbReference type="Proteomes" id="UP000764110"/>
    </source>
</evidence>
<dbReference type="GO" id="GO:0004252">
    <property type="term" value="F:serine-type endopeptidase activity"/>
    <property type="evidence" value="ECO:0007669"/>
    <property type="project" value="InterPro"/>
</dbReference>
<sequence length="546" mass="59907">MGSETTSQEDQVGSETTSLECFQVHERGGYGRHTEGCSERNASAGANGGQSGASDEDRSTLSAILSERGTSLRDDDPKDEDEASSLLAEGSEIELHEEDEPNTEDDEMNGDAEEVKKEALRKVVVADPVAQHILAFCIRELDNRDDIVQELCTRIRFETIRPESQVKKIIKVTVIDYGEQCHSDPAIEEALKGFDVEVWDWGKVDLRSDVILDCASSVREISLYSSGNGAAVMGWSDPQVFGNPKFPKTFFRAEDAGQLASEGQSLIQRLKTTLYQSEIKVKEYLDTKDFTYASDSRSIPGNEEEFLCGFRAAKVTPVKIAIIDDGMSDPSLQRAIAMGKSFSHYPNSTEFMNSYFVPSGKHGTQMAKLITRICPDPRLFITRLEERLAPDGSERCITAESAAEAAIRAVDCKVGIISMSWTIENGTTNSEDIEALHKAVKKAHKQKILVFCSTSDSSGSQNDRSFPCQWSKECTRIGAASHRGDKLAWVNEKSVQFLLPGKRILIKNGDGKALHTRLVARWLSLAPPGLPACCSIASGCWGGKAL</sequence>
<organism evidence="3 4">
    <name type="scientific">Metarhizium humberi</name>
    <dbReference type="NCBI Taxonomy" id="2596975"/>
    <lineage>
        <taxon>Eukaryota</taxon>
        <taxon>Fungi</taxon>
        <taxon>Dikarya</taxon>
        <taxon>Ascomycota</taxon>
        <taxon>Pezizomycotina</taxon>
        <taxon>Sordariomycetes</taxon>
        <taxon>Hypocreomycetidae</taxon>
        <taxon>Hypocreales</taxon>
        <taxon>Clavicipitaceae</taxon>
        <taxon>Metarhizium</taxon>
    </lineage>
</organism>
<accession>A0A9P8S4H0</accession>
<keyword evidence="4" id="KW-1185">Reference proteome</keyword>
<reference evidence="3 4" key="1">
    <citation type="submission" date="2020-07" db="EMBL/GenBank/DDBJ databases">
        <title>Metarhizium humberi genome.</title>
        <authorList>
            <person name="Lysoe E."/>
        </authorList>
    </citation>
    <scope>NUCLEOTIDE SEQUENCE [LARGE SCALE GENOMIC DNA]</scope>
    <source>
        <strain evidence="3 4">ESALQ1638</strain>
    </source>
</reference>
<evidence type="ECO:0000313" key="3">
    <source>
        <dbReference type="EMBL" id="KAH0593254.1"/>
    </source>
</evidence>
<dbReference type="Pfam" id="PF00082">
    <property type="entry name" value="Peptidase_S8"/>
    <property type="match status" value="1"/>
</dbReference>
<evidence type="ECO:0000256" key="1">
    <source>
        <dbReference type="SAM" id="MobiDB-lite"/>
    </source>
</evidence>
<dbReference type="InterPro" id="IPR000209">
    <property type="entry name" value="Peptidase_S8/S53_dom"/>
</dbReference>
<dbReference type="AlphaFoldDB" id="A0A9P8S4H0"/>
<feature type="region of interest" description="Disordered" evidence="1">
    <location>
        <begin position="1"/>
        <end position="111"/>
    </location>
</feature>
<dbReference type="SUPFAM" id="SSF52743">
    <property type="entry name" value="Subtilisin-like"/>
    <property type="match status" value="1"/>
</dbReference>
<name>A0A9P8S4H0_9HYPO</name>